<feature type="region of interest" description="Disordered" evidence="1">
    <location>
        <begin position="121"/>
        <end position="148"/>
    </location>
</feature>
<reference evidence="3" key="1">
    <citation type="submission" date="2020-10" db="EMBL/GenBank/DDBJ databases">
        <authorList>
            <person name="Han B."/>
            <person name="Lu T."/>
            <person name="Zhao Q."/>
            <person name="Huang X."/>
            <person name="Zhao Y."/>
        </authorList>
    </citation>
    <scope>NUCLEOTIDE SEQUENCE</scope>
</reference>
<dbReference type="PANTHER" id="PTHR14326">
    <property type="entry name" value="TARGETING PROTEIN FOR XKLP2"/>
    <property type="match status" value="1"/>
</dbReference>
<name>A0A811RF30_9POAL</name>
<protein>
    <recommendedName>
        <fullName evidence="2">TPX2 central domain-containing protein</fullName>
    </recommendedName>
</protein>
<evidence type="ECO:0000313" key="4">
    <source>
        <dbReference type="Proteomes" id="UP000604825"/>
    </source>
</evidence>
<organism evidence="3 4">
    <name type="scientific">Miscanthus lutarioriparius</name>
    <dbReference type="NCBI Taxonomy" id="422564"/>
    <lineage>
        <taxon>Eukaryota</taxon>
        <taxon>Viridiplantae</taxon>
        <taxon>Streptophyta</taxon>
        <taxon>Embryophyta</taxon>
        <taxon>Tracheophyta</taxon>
        <taxon>Spermatophyta</taxon>
        <taxon>Magnoliopsida</taxon>
        <taxon>Liliopsida</taxon>
        <taxon>Poales</taxon>
        <taxon>Poaceae</taxon>
        <taxon>PACMAD clade</taxon>
        <taxon>Panicoideae</taxon>
        <taxon>Andropogonodae</taxon>
        <taxon>Andropogoneae</taxon>
        <taxon>Saccharinae</taxon>
        <taxon>Miscanthus</taxon>
    </lineage>
</organism>
<dbReference type="GO" id="GO:0005819">
    <property type="term" value="C:spindle"/>
    <property type="evidence" value="ECO:0007669"/>
    <property type="project" value="InterPro"/>
</dbReference>
<gene>
    <name evidence="3" type="ORF">NCGR_LOCUS51842</name>
</gene>
<dbReference type="InterPro" id="IPR009675">
    <property type="entry name" value="TPX2_fam"/>
</dbReference>
<evidence type="ECO:0000313" key="3">
    <source>
        <dbReference type="EMBL" id="CAD6268537.1"/>
    </source>
</evidence>
<dbReference type="PANTHER" id="PTHR14326:SF44">
    <property type="entry name" value="TARGETING PROTEIN FOR XKLP2"/>
    <property type="match status" value="1"/>
</dbReference>
<dbReference type="Pfam" id="PF12214">
    <property type="entry name" value="TPX2_importin"/>
    <property type="match status" value="1"/>
</dbReference>
<accession>A0A811RF30</accession>
<comment type="caution">
    <text evidence="3">The sequence shown here is derived from an EMBL/GenBank/DDBJ whole genome shotgun (WGS) entry which is preliminary data.</text>
</comment>
<dbReference type="InterPro" id="IPR027330">
    <property type="entry name" value="TPX2_central_dom"/>
</dbReference>
<dbReference type="GO" id="GO:0005880">
    <property type="term" value="C:nuclear microtubule"/>
    <property type="evidence" value="ECO:0007669"/>
    <property type="project" value="TreeGrafter"/>
</dbReference>
<dbReference type="EMBL" id="CAJGYO010000014">
    <property type="protein sequence ID" value="CAD6268537.1"/>
    <property type="molecule type" value="Genomic_DNA"/>
</dbReference>
<dbReference type="GO" id="GO:0090307">
    <property type="term" value="P:mitotic spindle assembly"/>
    <property type="evidence" value="ECO:0007669"/>
    <property type="project" value="TreeGrafter"/>
</dbReference>
<dbReference type="GO" id="GO:0060236">
    <property type="term" value="P:regulation of mitotic spindle organization"/>
    <property type="evidence" value="ECO:0007669"/>
    <property type="project" value="InterPro"/>
</dbReference>
<dbReference type="Proteomes" id="UP000604825">
    <property type="component" value="Unassembled WGS sequence"/>
</dbReference>
<feature type="region of interest" description="Disordered" evidence="1">
    <location>
        <begin position="63"/>
        <end position="85"/>
    </location>
</feature>
<evidence type="ECO:0000256" key="1">
    <source>
        <dbReference type="SAM" id="MobiDB-lite"/>
    </source>
</evidence>
<evidence type="ECO:0000259" key="2">
    <source>
        <dbReference type="Pfam" id="PF12214"/>
    </source>
</evidence>
<proteinExistence type="predicted"/>
<dbReference type="AlphaFoldDB" id="A0A811RF30"/>
<dbReference type="GO" id="GO:0030295">
    <property type="term" value="F:protein kinase activator activity"/>
    <property type="evidence" value="ECO:0007669"/>
    <property type="project" value="TreeGrafter"/>
</dbReference>
<feature type="domain" description="TPX2 central" evidence="2">
    <location>
        <begin position="123"/>
        <end position="201"/>
    </location>
</feature>
<keyword evidence="4" id="KW-1185">Reference proteome</keyword>
<dbReference type="GO" id="GO:0008017">
    <property type="term" value="F:microtubule binding"/>
    <property type="evidence" value="ECO:0007669"/>
    <property type="project" value="TreeGrafter"/>
</dbReference>
<sequence length="431" mass="47102">MKKILNVKTKVLPHKGRADLAGSNEVRRSHEDMCSVKEATPYVSAAELVKKFESGTRKLSITHSRSRSHIAEAPSFPPLPRKTPQVPEFNEFHLKTMERATRYADTCSEVSCAETIRSQNKPLKLTQPKPPQLHTAKRVRPPSVKSSQELELEELEKAPKFKARPLNKKILESKGDIGVLAHPKSQVTAPKEFHFSTDVRLGPPSVADLFDKLSLHSECSSNSNRQDVPRLTIPNPFNLQTEERGHLKERQLEAQLLQNKMEEKARVHKANPYPYTTDYPMTRHGGGGADQNGLVLSGAPRAPARGRRGAKGKVWAPVLGVAGVSRGPFWVPLDDARLRHAGYMAQHAVVGLPDVGDLEARLGDLGGGDLVGGGMIVVLAADDVVHLGLAAPETLWQNLRGRVGLGQVFLPLRVVGGGPDAGGEVRLNSFF</sequence>
<dbReference type="OrthoDB" id="1684416at2759"/>